<dbReference type="PROSITE" id="PS51186">
    <property type="entry name" value="GNAT"/>
    <property type="match status" value="1"/>
</dbReference>
<comment type="similarity">
    <text evidence="3">Belongs to the acetyltransferase family. RimJ subfamily.</text>
</comment>
<dbReference type="InterPro" id="IPR000182">
    <property type="entry name" value="GNAT_dom"/>
</dbReference>
<dbReference type="InterPro" id="IPR051531">
    <property type="entry name" value="N-acetyltransferase"/>
</dbReference>
<dbReference type="SUPFAM" id="SSF55729">
    <property type="entry name" value="Acyl-CoA N-acyltransferases (Nat)"/>
    <property type="match status" value="1"/>
</dbReference>
<keyword evidence="1 5" id="KW-0808">Transferase</keyword>
<feature type="domain" description="N-acetyltransferase" evidence="4">
    <location>
        <begin position="32"/>
        <end position="193"/>
    </location>
</feature>
<dbReference type="EC" id="2.3.1.-" evidence="5"/>
<evidence type="ECO:0000313" key="5">
    <source>
        <dbReference type="EMBL" id="URI10756.1"/>
    </source>
</evidence>
<protein>
    <submittedName>
        <fullName evidence="5">GNAT family N-acetyltransferase</fullName>
        <ecNumber evidence="5">2.3.1.-</ecNumber>
    </submittedName>
</protein>
<reference evidence="5" key="1">
    <citation type="submission" date="2022-05" db="EMBL/GenBank/DDBJ databases">
        <title>An RpoN-dependent PEP-CTERM gene is involved in floc formation of an Aquincola tertiaricarbonis strain.</title>
        <authorList>
            <person name="Qiu D."/>
            <person name="Xia M."/>
        </authorList>
    </citation>
    <scope>NUCLEOTIDE SEQUENCE</scope>
    <source>
        <strain evidence="5">RN12</strain>
    </source>
</reference>
<gene>
    <name evidence="5" type="ORF">MW290_17355</name>
</gene>
<dbReference type="PANTHER" id="PTHR43792:SF8">
    <property type="entry name" value="[RIBOSOMAL PROTEIN US5]-ALANINE N-ACETYLTRANSFERASE"/>
    <property type="match status" value="1"/>
</dbReference>
<dbReference type="Gene3D" id="3.40.630.30">
    <property type="match status" value="1"/>
</dbReference>
<accession>A0ABY4SBP6</accession>
<dbReference type="EMBL" id="CP097636">
    <property type="protein sequence ID" value="URI10756.1"/>
    <property type="molecule type" value="Genomic_DNA"/>
</dbReference>
<proteinExistence type="inferred from homology"/>
<dbReference type="Proteomes" id="UP001056201">
    <property type="component" value="Chromosome 2"/>
</dbReference>
<evidence type="ECO:0000313" key="6">
    <source>
        <dbReference type="Proteomes" id="UP001056201"/>
    </source>
</evidence>
<evidence type="ECO:0000256" key="3">
    <source>
        <dbReference type="ARBA" id="ARBA00038502"/>
    </source>
</evidence>
<sequence length="201" mass="22139">MQVPTTPGFDGPSVRLSTAHVELVASTFVQAAAVADYYRRNVAHFSRWDPPSPPGFDSAEVQAERLMQSTLAFGMGTAFRYWLIEPHAPSRVVGSIHFSNVARGPFQSASVGYSVDQGLEGRGVMAAALACAIAEMFSRRGRLHRIEAAIRPENDRSLALIQRVGFTRVGLAPRYLMIDGDWRDHVLWQRLNDDWVGSAAP</sequence>
<keyword evidence="2 5" id="KW-0012">Acyltransferase</keyword>
<organism evidence="5 6">
    <name type="scientific">Aquincola tertiaricarbonis</name>
    <dbReference type="NCBI Taxonomy" id="391953"/>
    <lineage>
        <taxon>Bacteria</taxon>
        <taxon>Pseudomonadati</taxon>
        <taxon>Pseudomonadota</taxon>
        <taxon>Betaproteobacteria</taxon>
        <taxon>Burkholderiales</taxon>
        <taxon>Sphaerotilaceae</taxon>
        <taxon>Aquincola</taxon>
    </lineage>
</organism>
<keyword evidence="6" id="KW-1185">Reference proteome</keyword>
<dbReference type="Pfam" id="PF13302">
    <property type="entry name" value="Acetyltransf_3"/>
    <property type="match status" value="1"/>
</dbReference>
<evidence type="ECO:0000259" key="4">
    <source>
        <dbReference type="PROSITE" id="PS51186"/>
    </source>
</evidence>
<evidence type="ECO:0000256" key="1">
    <source>
        <dbReference type="ARBA" id="ARBA00022679"/>
    </source>
</evidence>
<dbReference type="InterPro" id="IPR016181">
    <property type="entry name" value="Acyl_CoA_acyltransferase"/>
</dbReference>
<name>A0ABY4SBP6_AQUTE</name>
<dbReference type="GO" id="GO:0016746">
    <property type="term" value="F:acyltransferase activity"/>
    <property type="evidence" value="ECO:0007669"/>
    <property type="project" value="UniProtKB-KW"/>
</dbReference>
<dbReference type="RefSeq" id="WP_250198960.1">
    <property type="nucleotide sequence ID" value="NZ_CP097636.1"/>
</dbReference>
<dbReference type="PANTHER" id="PTHR43792">
    <property type="entry name" value="GNAT FAMILY, PUTATIVE (AFU_ORTHOLOGUE AFUA_3G00765)-RELATED-RELATED"/>
    <property type="match status" value="1"/>
</dbReference>
<evidence type="ECO:0000256" key="2">
    <source>
        <dbReference type="ARBA" id="ARBA00023315"/>
    </source>
</evidence>